<evidence type="ECO:0000313" key="3">
    <source>
        <dbReference type="Proteomes" id="UP000038009"/>
    </source>
</evidence>
<dbReference type="VEuPathDB" id="TriTrypDB:Lsey_0016_0210"/>
<sequence length="578" mass="61396">MLASPEEAYTAYLERAVTDAGVDPVVVRATLKQLGYNDAIIAVIMGEAGAVDAFSSSSTSSTLTDATSKTLSSALSHVKQQRGAVSDSASSAPSKVARPLAYDPDQAQEVATTSPPFMPPPSIMREGKSPSCTPTSASSSSTPGPAELEQEGDASAVSTIGLEDKSPDEAEMADRSCGPKAVLATSSSPSIPSQYADQWEEDDYDSHPVMRYSWGADAPFNPSSLLTALTSGEQEVVLRWMSEYKALLLSSAIPRRAYKPHSDSPERKLPLAEPCDECHSVLHTNPSSVGSAYEGGGDEGLPGQSGDGECAPCRSHHADCHRHEKNLIDDSILAATSSTSTGGFSGDVDTSSASSSSVDARAAKRSADAFTSHADFPVVHRESNKGCWRRHASLHAAAAPLDVFRNVVPKAKSALFVPTCGLHSPYRGAACMRCTFTEADCRHPYREAQDVRIVRASQSLAGAAGRVKPGGGVSQSRARQLDAARQAQHTSRAEPAIGCRIPIMQAPARPSVHLRSGLSNGRQATTLPQSARTDRVSLARYYRHEWEKQARRTTVASRDAVWDTRYALLSCNNASHSA</sequence>
<reference evidence="2 3" key="1">
    <citation type="journal article" date="2015" name="PLoS Pathog.">
        <title>Leptomonas seymouri: Adaptations to the Dixenous Life Cycle Analyzed by Genome Sequencing, Transcriptome Profiling and Co-infection with Leishmania donovani.</title>
        <authorList>
            <person name="Kraeva N."/>
            <person name="Butenko A."/>
            <person name="Hlavacova J."/>
            <person name="Kostygov A."/>
            <person name="Myskova J."/>
            <person name="Grybchuk D."/>
            <person name="Lestinova T."/>
            <person name="Votypka J."/>
            <person name="Volf P."/>
            <person name="Opperdoes F."/>
            <person name="Flegontov P."/>
            <person name="Lukes J."/>
            <person name="Yurchenko V."/>
        </authorList>
    </citation>
    <scope>NUCLEOTIDE SEQUENCE [LARGE SCALE GENOMIC DNA]</scope>
    <source>
        <strain evidence="2 3">ATCC 30220</strain>
    </source>
</reference>
<dbReference type="Proteomes" id="UP000038009">
    <property type="component" value="Unassembled WGS sequence"/>
</dbReference>
<evidence type="ECO:0000313" key="2">
    <source>
        <dbReference type="EMBL" id="KPI89804.1"/>
    </source>
</evidence>
<feature type="compositionally biased region" description="Polar residues" evidence="1">
    <location>
        <begin position="184"/>
        <end position="196"/>
    </location>
</feature>
<gene>
    <name evidence="2" type="ORF">ABL78_1067</name>
</gene>
<feature type="compositionally biased region" description="Low complexity" evidence="1">
    <location>
        <begin position="129"/>
        <end position="143"/>
    </location>
</feature>
<comment type="caution">
    <text evidence="2">The sequence shown here is derived from an EMBL/GenBank/DDBJ whole genome shotgun (WGS) entry which is preliminary data.</text>
</comment>
<proteinExistence type="predicted"/>
<evidence type="ECO:0000256" key="1">
    <source>
        <dbReference type="SAM" id="MobiDB-lite"/>
    </source>
</evidence>
<protein>
    <submittedName>
        <fullName evidence="2">Uncharacterized protein</fullName>
    </submittedName>
</protein>
<keyword evidence="3" id="KW-1185">Reference proteome</keyword>
<feature type="region of interest" description="Disordered" evidence="1">
    <location>
        <begin position="286"/>
        <end position="308"/>
    </location>
</feature>
<feature type="compositionally biased region" description="Basic and acidic residues" evidence="1">
    <location>
        <begin position="162"/>
        <end position="174"/>
    </location>
</feature>
<accession>A0A0N1PG51</accession>
<dbReference type="EMBL" id="LJSK01000016">
    <property type="protein sequence ID" value="KPI89804.1"/>
    <property type="molecule type" value="Genomic_DNA"/>
</dbReference>
<dbReference type="OMA" id="HPYREAQ"/>
<name>A0A0N1PG51_LEPSE</name>
<feature type="compositionally biased region" description="Gly residues" evidence="1">
    <location>
        <begin position="293"/>
        <end position="306"/>
    </location>
</feature>
<feature type="region of interest" description="Disordered" evidence="1">
    <location>
        <begin position="74"/>
        <end position="196"/>
    </location>
</feature>
<dbReference type="AlphaFoldDB" id="A0A0N1PG51"/>
<dbReference type="OrthoDB" id="266696at2759"/>
<organism evidence="2 3">
    <name type="scientific">Leptomonas seymouri</name>
    <dbReference type="NCBI Taxonomy" id="5684"/>
    <lineage>
        <taxon>Eukaryota</taxon>
        <taxon>Discoba</taxon>
        <taxon>Euglenozoa</taxon>
        <taxon>Kinetoplastea</taxon>
        <taxon>Metakinetoplastina</taxon>
        <taxon>Trypanosomatida</taxon>
        <taxon>Trypanosomatidae</taxon>
        <taxon>Leishmaniinae</taxon>
        <taxon>Leptomonas</taxon>
    </lineage>
</organism>